<evidence type="ECO:0000256" key="3">
    <source>
        <dbReference type="ARBA" id="ARBA00023274"/>
    </source>
</evidence>
<dbReference type="SUPFAM" id="SSF54211">
    <property type="entry name" value="Ribosomal protein S5 domain 2-like"/>
    <property type="match status" value="1"/>
</dbReference>
<dbReference type="AlphaFoldDB" id="A0A1H9R0F1"/>
<gene>
    <name evidence="5" type="primary">rpsI</name>
    <name evidence="7" type="ORF">SAMN05661109_00734</name>
</gene>
<comment type="similarity">
    <text evidence="1 5 6">Belongs to the universal ribosomal protein uS9 family.</text>
</comment>
<keyword evidence="3 5" id="KW-0687">Ribonucleoprotein</keyword>
<proteinExistence type="inferred from homology"/>
<dbReference type="FunFam" id="3.30.230.10:FF:000001">
    <property type="entry name" value="30S ribosomal protein S9"/>
    <property type="match status" value="1"/>
</dbReference>
<dbReference type="InterPro" id="IPR000754">
    <property type="entry name" value="Ribosomal_uS9"/>
</dbReference>
<dbReference type="Gene3D" id="3.30.230.10">
    <property type="match status" value="1"/>
</dbReference>
<dbReference type="GO" id="GO:0003723">
    <property type="term" value="F:RNA binding"/>
    <property type="evidence" value="ECO:0007669"/>
    <property type="project" value="TreeGrafter"/>
</dbReference>
<dbReference type="HAMAP" id="MF_00532_B">
    <property type="entry name" value="Ribosomal_uS9_B"/>
    <property type="match status" value="1"/>
</dbReference>
<dbReference type="STRING" id="1121357.SAMN05661109_00734"/>
<accession>A0A1H9R0F1</accession>
<dbReference type="PROSITE" id="PS00360">
    <property type="entry name" value="RIBOSOMAL_S9"/>
    <property type="match status" value="1"/>
</dbReference>
<dbReference type="EMBL" id="FOGQ01000002">
    <property type="protein sequence ID" value="SER66200.1"/>
    <property type="molecule type" value="Genomic_DNA"/>
</dbReference>
<dbReference type="PANTHER" id="PTHR21569:SF1">
    <property type="entry name" value="SMALL RIBOSOMAL SUBUNIT PROTEIN US9M"/>
    <property type="match status" value="1"/>
</dbReference>
<evidence type="ECO:0000256" key="1">
    <source>
        <dbReference type="ARBA" id="ARBA00005251"/>
    </source>
</evidence>
<dbReference type="GO" id="GO:0015935">
    <property type="term" value="C:small ribosomal subunit"/>
    <property type="evidence" value="ECO:0007669"/>
    <property type="project" value="TreeGrafter"/>
</dbReference>
<dbReference type="PANTHER" id="PTHR21569">
    <property type="entry name" value="RIBOSOMAL PROTEIN S9"/>
    <property type="match status" value="1"/>
</dbReference>
<dbReference type="InterPro" id="IPR023035">
    <property type="entry name" value="Ribosomal_uS9_bac/plastid"/>
</dbReference>
<reference evidence="8" key="1">
    <citation type="submission" date="2016-10" db="EMBL/GenBank/DDBJ databases">
        <authorList>
            <person name="Varghese N."/>
            <person name="Submissions S."/>
        </authorList>
    </citation>
    <scope>NUCLEOTIDE SEQUENCE [LARGE SCALE GENOMIC DNA]</scope>
    <source>
        <strain evidence="8">DSM 20524</strain>
    </source>
</reference>
<organism evidence="7 8">
    <name type="scientific">Corynebacterium cystitidis DSM 20524</name>
    <dbReference type="NCBI Taxonomy" id="1121357"/>
    <lineage>
        <taxon>Bacteria</taxon>
        <taxon>Bacillati</taxon>
        <taxon>Actinomycetota</taxon>
        <taxon>Actinomycetes</taxon>
        <taxon>Mycobacteriales</taxon>
        <taxon>Corynebacteriaceae</taxon>
        <taxon>Corynebacterium</taxon>
    </lineage>
</organism>
<dbReference type="InterPro" id="IPR020574">
    <property type="entry name" value="Ribosomal_uS9_CS"/>
</dbReference>
<evidence type="ECO:0000256" key="4">
    <source>
        <dbReference type="ARBA" id="ARBA00035259"/>
    </source>
</evidence>
<name>A0A1H9R0F1_9CORY</name>
<sequence length="190" mass="20686">MTEANQNVNSVEELDDNVADAADIAAATAATEEFNYTIGDAVASADDASEEQVQEFAAPQLHEGPIQTVGRRKRAIARVTVVEGSGKIVVNGREFEDYFPNKLHQQDILLPLTTLEREKQFDIKATVHGGGPTGQSGALRLAIARALNIYNPAERPTLKKAGLLTRDARAVERKKAGLHKARRAPQYSKR</sequence>
<dbReference type="GO" id="GO:0005737">
    <property type="term" value="C:cytoplasm"/>
    <property type="evidence" value="ECO:0007669"/>
    <property type="project" value="UniProtKB-ARBA"/>
</dbReference>
<dbReference type="InterPro" id="IPR020568">
    <property type="entry name" value="Ribosomal_Su5_D2-typ_SF"/>
</dbReference>
<evidence type="ECO:0000256" key="5">
    <source>
        <dbReference type="HAMAP-Rule" id="MF_00532"/>
    </source>
</evidence>
<evidence type="ECO:0000313" key="7">
    <source>
        <dbReference type="EMBL" id="SER66200.1"/>
    </source>
</evidence>
<evidence type="ECO:0000256" key="6">
    <source>
        <dbReference type="RuleBase" id="RU003815"/>
    </source>
</evidence>
<protein>
    <recommendedName>
        <fullName evidence="4 5">Small ribosomal subunit protein uS9</fullName>
    </recommendedName>
</protein>
<dbReference type="InterPro" id="IPR014721">
    <property type="entry name" value="Ribsml_uS5_D2-typ_fold_subgr"/>
</dbReference>
<evidence type="ECO:0000256" key="2">
    <source>
        <dbReference type="ARBA" id="ARBA00022980"/>
    </source>
</evidence>
<dbReference type="Proteomes" id="UP000198929">
    <property type="component" value="Unassembled WGS sequence"/>
</dbReference>
<keyword evidence="8" id="KW-1185">Reference proteome</keyword>
<keyword evidence="2 5" id="KW-0689">Ribosomal protein</keyword>
<dbReference type="GO" id="GO:0006412">
    <property type="term" value="P:translation"/>
    <property type="evidence" value="ECO:0007669"/>
    <property type="project" value="UniProtKB-UniRule"/>
</dbReference>
<dbReference type="GO" id="GO:0003735">
    <property type="term" value="F:structural constituent of ribosome"/>
    <property type="evidence" value="ECO:0007669"/>
    <property type="project" value="InterPro"/>
</dbReference>
<dbReference type="RefSeq" id="WP_092256310.1">
    <property type="nucleotide sequence ID" value="NZ_CP047199.1"/>
</dbReference>
<dbReference type="NCBIfam" id="NF001099">
    <property type="entry name" value="PRK00132.1"/>
    <property type="match status" value="1"/>
</dbReference>
<dbReference type="Pfam" id="PF00380">
    <property type="entry name" value="Ribosomal_S9"/>
    <property type="match status" value="1"/>
</dbReference>
<evidence type="ECO:0000313" key="8">
    <source>
        <dbReference type="Proteomes" id="UP000198929"/>
    </source>
</evidence>